<sequence>MSEIYSRILGALLGVAAGDAMGMPTEMWSQKRIKNRFGKVSEFLPGPPDNEISAGLAAGETTDDTIVTVLVAETLLECNGRPDAIKIVKKIEKWAQNNPKSKTVIGPSTRRAFALIANGTPVEEAGRSGDTNGAAMRISPVGMIADWRDLPGLVDLVSQVCLPTHNTGTAISGAAAVAAAVSCAIDGEASLDVITAAAVDAARLGSQRGYDVCGASVPERLLFAVELAKHRFSDEEFLYQLYSLVGTGLPANETVPSAFALMYRAGGDVMTCARLCANVGGDTDTLGAIACGICGALGGEKAVPAEISEMLQRVNGYDFAVLAEHLTELRQKYRSDHQ</sequence>
<accession>A0A8J7W302</accession>
<feature type="binding site" evidence="3">
    <location>
        <position position="284"/>
    </location>
    <ligand>
        <name>Mg(2+)</name>
        <dbReference type="ChEBI" id="CHEBI:18420"/>
        <label>1</label>
    </ligand>
</feature>
<feature type="binding site" evidence="3">
    <location>
        <position position="62"/>
    </location>
    <ligand>
        <name>Mg(2+)</name>
        <dbReference type="ChEBI" id="CHEBI:18420"/>
        <label>1</label>
    </ligand>
</feature>
<name>A0A8J7W302_9FIRM</name>
<gene>
    <name evidence="4" type="ORF">KCX82_10140</name>
</gene>
<feature type="binding site" evidence="3">
    <location>
        <position position="282"/>
    </location>
    <ligand>
        <name>Mg(2+)</name>
        <dbReference type="ChEBI" id="CHEBI:18420"/>
        <label>1</label>
    </ligand>
</feature>
<reference evidence="4" key="1">
    <citation type="submission" date="2021-04" db="EMBL/GenBank/DDBJ databases">
        <title>Sinoanaerobacter chloroacetimidivorans sp. nov., an obligate anaerobic bacterium isolated from anaerobic sludge.</title>
        <authorList>
            <person name="Bao Y."/>
        </authorList>
    </citation>
    <scope>NUCLEOTIDE SEQUENCE</scope>
    <source>
        <strain evidence="4">BAD-6</strain>
    </source>
</reference>
<dbReference type="Proteomes" id="UP000675664">
    <property type="component" value="Unassembled WGS sequence"/>
</dbReference>
<keyword evidence="2" id="KW-0378">Hydrolase</keyword>
<evidence type="ECO:0000256" key="3">
    <source>
        <dbReference type="PIRSR" id="PIRSR605502-1"/>
    </source>
</evidence>
<dbReference type="SUPFAM" id="SSF101478">
    <property type="entry name" value="ADP-ribosylglycohydrolase"/>
    <property type="match status" value="1"/>
</dbReference>
<dbReference type="InterPro" id="IPR050792">
    <property type="entry name" value="ADP-ribosylglycohydrolase"/>
</dbReference>
<protein>
    <submittedName>
        <fullName evidence="4">ADP-ribosylglycohydrolase family protein</fullName>
    </submittedName>
</protein>
<dbReference type="PANTHER" id="PTHR16222:SF24">
    <property type="entry name" value="ADP-RIBOSYLHYDROLASE ARH3"/>
    <property type="match status" value="1"/>
</dbReference>
<comment type="caution">
    <text evidence="4">The sequence shown here is derived from an EMBL/GenBank/DDBJ whole genome shotgun (WGS) entry which is preliminary data.</text>
</comment>
<dbReference type="RefSeq" id="WP_227018363.1">
    <property type="nucleotide sequence ID" value="NZ_JAGSND010000006.1"/>
</dbReference>
<keyword evidence="3" id="KW-0479">Metal-binding</keyword>
<feature type="binding site" evidence="3">
    <location>
        <position position="63"/>
    </location>
    <ligand>
        <name>Mg(2+)</name>
        <dbReference type="ChEBI" id="CHEBI:18420"/>
        <label>1</label>
    </ligand>
</feature>
<dbReference type="PANTHER" id="PTHR16222">
    <property type="entry name" value="ADP-RIBOSYLGLYCOHYDROLASE"/>
    <property type="match status" value="1"/>
</dbReference>
<comment type="cofactor">
    <cofactor evidence="3">
        <name>Mg(2+)</name>
        <dbReference type="ChEBI" id="CHEBI:18420"/>
    </cofactor>
    <text evidence="3">Binds 2 magnesium ions per subunit.</text>
</comment>
<dbReference type="AlphaFoldDB" id="A0A8J7W302"/>
<evidence type="ECO:0000256" key="1">
    <source>
        <dbReference type="ARBA" id="ARBA00010702"/>
    </source>
</evidence>
<dbReference type="EMBL" id="JAGSND010000006">
    <property type="protein sequence ID" value="MBR0598233.1"/>
    <property type="molecule type" value="Genomic_DNA"/>
</dbReference>
<proteinExistence type="inferred from homology"/>
<dbReference type="GO" id="GO:0016787">
    <property type="term" value="F:hydrolase activity"/>
    <property type="evidence" value="ECO:0007669"/>
    <property type="project" value="UniProtKB-KW"/>
</dbReference>
<reference evidence="4" key="2">
    <citation type="submission" date="2021-04" db="EMBL/GenBank/DDBJ databases">
        <authorList>
            <person name="Liu J."/>
        </authorList>
    </citation>
    <scope>NUCLEOTIDE SEQUENCE</scope>
    <source>
        <strain evidence="4">BAD-6</strain>
    </source>
</reference>
<evidence type="ECO:0000313" key="4">
    <source>
        <dbReference type="EMBL" id="MBR0598233.1"/>
    </source>
</evidence>
<dbReference type="GO" id="GO:0046872">
    <property type="term" value="F:metal ion binding"/>
    <property type="evidence" value="ECO:0007669"/>
    <property type="project" value="UniProtKB-KW"/>
</dbReference>
<dbReference type="InterPro" id="IPR005502">
    <property type="entry name" value="Ribosyl_crysJ1"/>
</dbReference>
<dbReference type="InterPro" id="IPR036705">
    <property type="entry name" value="Ribosyl_crysJ1_sf"/>
</dbReference>
<keyword evidence="3" id="KW-0460">Magnesium</keyword>
<dbReference type="Pfam" id="PF03747">
    <property type="entry name" value="ADP_ribosyl_GH"/>
    <property type="match status" value="1"/>
</dbReference>
<organism evidence="4 5">
    <name type="scientific">Sinanaerobacter chloroacetimidivorans</name>
    <dbReference type="NCBI Taxonomy" id="2818044"/>
    <lineage>
        <taxon>Bacteria</taxon>
        <taxon>Bacillati</taxon>
        <taxon>Bacillota</taxon>
        <taxon>Clostridia</taxon>
        <taxon>Peptostreptococcales</taxon>
        <taxon>Anaerovoracaceae</taxon>
        <taxon>Sinanaerobacter</taxon>
    </lineage>
</organism>
<feature type="binding site" evidence="3">
    <location>
        <position position="285"/>
    </location>
    <ligand>
        <name>Mg(2+)</name>
        <dbReference type="ChEBI" id="CHEBI:18420"/>
        <label>1</label>
    </ligand>
</feature>
<dbReference type="Gene3D" id="1.10.4080.10">
    <property type="entry name" value="ADP-ribosylation/Crystallin J1"/>
    <property type="match status" value="1"/>
</dbReference>
<comment type="similarity">
    <text evidence="1">Belongs to the ADP-ribosylglycohydrolase family.</text>
</comment>
<feature type="binding site" evidence="3">
    <location>
        <position position="64"/>
    </location>
    <ligand>
        <name>Mg(2+)</name>
        <dbReference type="ChEBI" id="CHEBI:18420"/>
        <label>1</label>
    </ligand>
</feature>
<evidence type="ECO:0000313" key="5">
    <source>
        <dbReference type="Proteomes" id="UP000675664"/>
    </source>
</evidence>
<evidence type="ECO:0000256" key="2">
    <source>
        <dbReference type="ARBA" id="ARBA00022801"/>
    </source>
</evidence>
<keyword evidence="5" id="KW-1185">Reference proteome</keyword>